<dbReference type="SUPFAM" id="SSF47240">
    <property type="entry name" value="Ferritin-like"/>
    <property type="match status" value="1"/>
</dbReference>
<dbReference type="OrthoDB" id="5489780at2"/>
<dbReference type="EMBL" id="QAON01000034">
    <property type="protein sequence ID" value="PTQ86714.1"/>
    <property type="molecule type" value="Genomic_DNA"/>
</dbReference>
<reference evidence="1 2" key="1">
    <citation type="submission" date="2018-04" db="EMBL/GenBank/DDBJ databases">
        <title>Genomic Encyclopedia of Archaeal and Bacterial Type Strains, Phase II (KMG-II): from individual species to whole genera.</title>
        <authorList>
            <person name="Goeker M."/>
        </authorList>
    </citation>
    <scope>NUCLEOTIDE SEQUENCE [LARGE SCALE GENOMIC DNA]</scope>
    <source>
        <strain evidence="1 2">DSM 5822</strain>
    </source>
</reference>
<accession>A0A2T5ISB9</accession>
<evidence type="ECO:0008006" key="3">
    <source>
        <dbReference type="Google" id="ProtNLM"/>
    </source>
</evidence>
<organism evidence="1 2">
    <name type="scientific">Agitococcus lubricus</name>
    <dbReference type="NCBI Taxonomy" id="1077255"/>
    <lineage>
        <taxon>Bacteria</taxon>
        <taxon>Pseudomonadati</taxon>
        <taxon>Pseudomonadota</taxon>
        <taxon>Gammaproteobacteria</taxon>
        <taxon>Moraxellales</taxon>
        <taxon>Moraxellaceae</taxon>
        <taxon>Agitococcus</taxon>
    </lineage>
</organism>
<dbReference type="Gene3D" id="1.10.620.20">
    <property type="entry name" value="Ribonucleotide Reductase, subunit A"/>
    <property type="match status" value="1"/>
</dbReference>
<evidence type="ECO:0000313" key="1">
    <source>
        <dbReference type="EMBL" id="PTQ86714.1"/>
    </source>
</evidence>
<keyword evidence="2" id="KW-1185">Reference proteome</keyword>
<dbReference type="Proteomes" id="UP000244223">
    <property type="component" value="Unassembled WGS sequence"/>
</dbReference>
<protein>
    <recommendedName>
        <fullName evidence="3">Ferritin-like domain-containing protein</fullName>
    </recommendedName>
</protein>
<dbReference type="RefSeq" id="WP_107867050.1">
    <property type="nucleotide sequence ID" value="NZ_QAON01000034.1"/>
</dbReference>
<dbReference type="AlphaFoldDB" id="A0A2T5ISB9"/>
<proteinExistence type="predicted"/>
<evidence type="ECO:0000313" key="2">
    <source>
        <dbReference type="Proteomes" id="UP000244223"/>
    </source>
</evidence>
<dbReference type="InterPro" id="IPR012348">
    <property type="entry name" value="RNR-like"/>
</dbReference>
<name>A0A2T5ISB9_9GAMM</name>
<gene>
    <name evidence="1" type="ORF">C8N29_1343</name>
</gene>
<dbReference type="GO" id="GO:0016491">
    <property type="term" value="F:oxidoreductase activity"/>
    <property type="evidence" value="ECO:0007669"/>
    <property type="project" value="InterPro"/>
</dbReference>
<comment type="caution">
    <text evidence="1">The sequence shown here is derived from an EMBL/GenBank/DDBJ whole genome shotgun (WGS) entry which is preliminary data.</text>
</comment>
<dbReference type="CDD" id="cd00657">
    <property type="entry name" value="Ferritin_like"/>
    <property type="match status" value="1"/>
</dbReference>
<sequence length="398" mass="45993">MNHPLNSIRNILPHHVWNRVDAFLESAEIFTEMKNPRVLRSMAPSAVRGLLFKSGKQSDTTDMAASHSAHFNWAYPHDHPEMHELYERAKLGQWNGSSLPWHTSVDPLDPNVPIAPIDLIDPVAAKALGIKLEGKDQQRMIHSMASWMLSQFLHGEQGALLAAAQVTESVQWYDGKLYGATQVMDEGRHVEVFHRYLTEKLDRLYHVNDNLFVIIDALMTDSRWDLKFLGMQIMVEGLALGAFGFLYQSTREPLLKEMLRYVIQDEARHVHYGVLALREHINYNLPKNEREEREDWAYEVALLMRNRFMAYEVYEEWYDGTSVTRDQWRQLIMNSPGMQRFRQVMFTRLVPNIRDIGLLSERIRPHYEQAGLGAYFAGQSAPELSGEQMLADLDREAA</sequence>
<dbReference type="InterPro" id="IPR009078">
    <property type="entry name" value="Ferritin-like_SF"/>
</dbReference>